<dbReference type="AlphaFoldDB" id="A0A348HHG8"/>
<organism evidence="1 2">
    <name type="scientific">Zymobacter palmae</name>
    <dbReference type="NCBI Taxonomy" id="33074"/>
    <lineage>
        <taxon>Bacteria</taxon>
        <taxon>Pseudomonadati</taxon>
        <taxon>Pseudomonadota</taxon>
        <taxon>Gammaproteobacteria</taxon>
        <taxon>Oceanospirillales</taxon>
        <taxon>Halomonadaceae</taxon>
        <taxon>Zymobacter group</taxon>
        <taxon>Zymobacter</taxon>
    </lineage>
</organism>
<accession>A0A348HHG8</accession>
<dbReference type="KEGG" id="zpl:ZBT109_2338"/>
<evidence type="ECO:0000313" key="1">
    <source>
        <dbReference type="EMBL" id="BBG31070.1"/>
    </source>
</evidence>
<proteinExistence type="predicted"/>
<dbReference type="GO" id="GO:0032259">
    <property type="term" value="P:methylation"/>
    <property type="evidence" value="ECO:0007669"/>
    <property type="project" value="UniProtKB-KW"/>
</dbReference>
<dbReference type="RefSeq" id="WP_027706335.1">
    <property type="nucleotide sequence ID" value="NZ_AP018933.1"/>
</dbReference>
<dbReference type="GO" id="GO:0008168">
    <property type="term" value="F:methyltransferase activity"/>
    <property type="evidence" value="ECO:0007669"/>
    <property type="project" value="UniProtKB-KW"/>
</dbReference>
<dbReference type="EMBL" id="AP018933">
    <property type="protein sequence ID" value="BBG31070.1"/>
    <property type="molecule type" value="Genomic_DNA"/>
</dbReference>
<evidence type="ECO:0000313" key="2">
    <source>
        <dbReference type="Proteomes" id="UP000267342"/>
    </source>
</evidence>
<sequence>MDVTEVVHWGRDLDEYCQMFALTDQDLDKRILGCSDGPACFNAEMTRQKRSVVSFDPLYGLPLAHIEERVRHGAEFGRSYSSAHRHDLFRWGTQGYTNVDDVADRHEAAMSLFLDDFRTEGEGQRYVAGGLPELPFADDSFDLALCGHYLFLYSHLLSLRYHLDSIHQLLRVAREVRIHPLIDLTPARSPYVEPVINALRAEGHHISLLDLGRYERLANGGNVTLQICRR</sequence>
<dbReference type="OrthoDB" id="9787807at2"/>
<reference evidence="1 2" key="1">
    <citation type="submission" date="2018-09" db="EMBL/GenBank/DDBJ databases">
        <title>Zymobacter palmae IAM14233 (=T109) whole genome analysis.</title>
        <authorList>
            <person name="Yanase H."/>
        </authorList>
    </citation>
    <scope>NUCLEOTIDE SEQUENCE [LARGE SCALE GENOMIC DNA]</scope>
    <source>
        <strain evidence="1 2">IAM14233</strain>
    </source>
</reference>
<keyword evidence="1" id="KW-0808">Transferase</keyword>
<keyword evidence="2" id="KW-1185">Reference proteome</keyword>
<keyword evidence="1" id="KW-0489">Methyltransferase</keyword>
<dbReference type="STRING" id="1123510.GCA_000620025_01888"/>
<gene>
    <name evidence="1" type="ORF">ZBT109_2338</name>
</gene>
<protein>
    <submittedName>
        <fullName evidence="1">SAM-dependent methyltransferases</fullName>
    </submittedName>
</protein>
<name>A0A348HHG8_9GAMM</name>
<dbReference type="Proteomes" id="UP000267342">
    <property type="component" value="Chromosome"/>
</dbReference>